<keyword evidence="2" id="KW-1185">Reference proteome</keyword>
<proteinExistence type="predicted"/>
<organism evidence="1 2">
    <name type="scientific">Entomophthora muscae</name>
    <dbReference type="NCBI Taxonomy" id="34485"/>
    <lineage>
        <taxon>Eukaryota</taxon>
        <taxon>Fungi</taxon>
        <taxon>Fungi incertae sedis</taxon>
        <taxon>Zoopagomycota</taxon>
        <taxon>Entomophthoromycotina</taxon>
        <taxon>Entomophthoromycetes</taxon>
        <taxon>Entomophthorales</taxon>
        <taxon>Entomophthoraceae</taxon>
        <taxon>Entomophthora</taxon>
    </lineage>
</organism>
<evidence type="ECO:0000313" key="1">
    <source>
        <dbReference type="EMBL" id="KAJ9078142.1"/>
    </source>
</evidence>
<evidence type="ECO:0000313" key="2">
    <source>
        <dbReference type="Proteomes" id="UP001165960"/>
    </source>
</evidence>
<dbReference type="EMBL" id="QTSX02002161">
    <property type="protein sequence ID" value="KAJ9078142.1"/>
    <property type="molecule type" value="Genomic_DNA"/>
</dbReference>
<protein>
    <submittedName>
        <fullName evidence="1">Uncharacterized protein</fullName>
    </submittedName>
</protein>
<dbReference type="Proteomes" id="UP001165960">
    <property type="component" value="Unassembled WGS sequence"/>
</dbReference>
<gene>
    <name evidence="1" type="ORF">DSO57_1009839</name>
</gene>
<name>A0ACC2TU51_9FUNG</name>
<sequence>MPCSWRKSKDANPTPSPRTFQRYCNRLYNPRCYNCSEVGHISKNCTTPCSICKEPSHSNFICEVNPINHDHKPQGLMMAEQKFEAEKHTLSSSTTPQPLNKKSNLEYIVDPDGPSFPFTLIRKRQVRSRGPSPGCKLTPPPMKRTDREDTQSPSTFLPHIHDEPGEGLEHPSNPDPLRKPPFLPSLPAQNEDVFKNEDHYPCLPDLNKYLPFEDDPRYNIVTVEFVPESPRTGGGFSDLPSETPSLEASPAGTAAWGHRATGQEGKEGGPAAFRSHHCSHPGQMGPAMVSRVNSPGFGPIRSLNTVEVDGQGLLADPADLEEPIRSACGNKFNAHSALYNVAVGNQPIILRACQDAKGPAAFSYSCNLSQTIKSHVFQGARGQHTSYDPCNLDQPIKSPGATCNSMHMAPSESSNLNEPITPDNAMESNSPNVLINDCNLNGPITPDDAMDINSPNLLINNCNLDEPIRPCDSMRTGAPNVLSNNCNSDGPIRSGAAGAKFAHPDQAGCPTPGHPIRSCVAKETNAPNT</sequence>
<reference evidence="1" key="1">
    <citation type="submission" date="2022-04" db="EMBL/GenBank/DDBJ databases">
        <title>Genome of the entomopathogenic fungus Entomophthora muscae.</title>
        <authorList>
            <person name="Elya C."/>
            <person name="Lovett B.R."/>
            <person name="Lee E."/>
            <person name="Macias A.M."/>
            <person name="Hajek A.E."/>
            <person name="De Bivort B.L."/>
            <person name="Kasson M.T."/>
            <person name="De Fine Licht H.H."/>
            <person name="Stajich J.E."/>
        </authorList>
    </citation>
    <scope>NUCLEOTIDE SEQUENCE</scope>
    <source>
        <strain evidence="1">Berkeley</strain>
    </source>
</reference>
<comment type="caution">
    <text evidence="1">The sequence shown here is derived from an EMBL/GenBank/DDBJ whole genome shotgun (WGS) entry which is preliminary data.</text>
</comment>
<accession>A0ACC2TU51</accession>